<proteinExistence type="predicted"/>
<sequence>MEKIEIKSIAVVIMVTILLNSAQAKIGCDFKCILICIKNDNPFTFRQCVQDCESKNCQSRWDKLSSDSIYNCINSCLNSIAMNNAGTPDIVNNVKNTCIQECKERL</sequence>
<evidence type="ECO:0000256" key="1">
    <source>
        <dbReference type="SAM" id="SignalP"/>
    </source>
</evidence>
<accession>A0AAQ3N6E4</accession>
<gene>
    <name evidence="2" type="ORF">V8G54_024426</name>
</gene>
<dbReference type="EMBL" id="CP144694">
    <property type="protein sequence ID" value="WVZ03620.1"/>
    <property type="molecule type" value="Genomic_DNA"/>
</dbReference>
<keyword evidence="1" id="KW-0732">Signal</keyword>
<name>A0AAQ3N6E4_VIGMU</name>
<organism evidence="2 3">
    <name type="scientific">Vigna mungo</name>
    <name type="common">Black gram</name>
    <name type="synonym">Phaseolus mungo</name>
    <dbReference type="NCBI Taxonomy" id="3915"/>
    <lineage>
        <taxon>Eukaryota</taxon>
        <taxon>Viridiplantae</taxon>
        <taxon>Streptophyta</taxon>
        <taxon>Embryophyta</taxon>
        <taxon>Tracheophyta</taxon>
        <taxon>Spermatophyta</taxon>
        <taxon>Magnoliopsida</taxon>
        <taxon>eudicotyledons</taxon>
        <taxon>Gunneridae</taxon>
        <taxon>Pentapetalae</taxon>
        <taxon>rosids</taxon>
        <taxon>fabids</taxon>
        <taxon>Fabales</taxon>
        <taxon>Fabaceae</taxon>
        <taxon>Papilionoideae</taxon>
        <taxon>50 kb inversion clade</taxon>
        <taxon>NPAAA clade</taxon>
        <taxon>indigoferoid/millettioid clade</taxon>
        <taxon>Phaseoleae</taxon>
        <taxon>Vigna</taxon>
    </lineage>
</organism>
<protein>
    <recommendedName>
        <fullName evidence="4">Thionin-like protein</fullName>
    </recommendedName>
</protein>
<feature type="signal peptide" evidence="1">
    <location>
        <begin position="1"/>
        <end position="24"/>
    </location>
</feature>
<evidence type="ECO:0000313" key="3">
    <source>
        <dbReference type="Proteomes" id="UP001374535"/>
    </source>
</evidence>
<feature type="chain" id="PRO_5042843490" description="Thionin-like protein" evidence="1">
    <location>
        <begin position="25"/>
        <end position="106"/>
    </location>
</feature>
<evidence type="ECO:0000313" key="2">
    <source>
        <dbReference type="EMBL" id="WVZ03620.1"/>
    </source>
</evidence>
<dbReference type="AlphaFoldDB" id="A0AAQ3N6E4"/>
<keyword evidence="3" id="KW-1185">Reference proteome</keyword>
<dbReference type="Proteomes" id="UP001374535">
    <property type="component" value="Chromosome 7"/>
</dbReference>
<evidence type="ECO:0008006" key="4">
    <source>
        <dbReference type="Google" id="ProtNLM"/>
    </source>
</evidence>
<reference evidence="2 3" key="1">
    <citation type="journal article" date="2023" name="Life. Sci Alliance">
        <title>Evolutionary insights into 3D genome organization and epigenetic landscape of Vigna mungo.</title>
        <authorList>
            <person name="Junaid A."/>
            <person name="Singh B."/>
            <person name="Bhatia S."/>
        </authorList>
    </citation>
    <scope>NUCLEOTIDE SEQUENCE [LARGE SCALE GENOMIC DNA]</scope>
    <source>
        <strain evidence="2">Urdbean</strain>
    </source>
</reference>